<comment type="caution">
    <text evidence="2">The sequence shown here is derived from an EMBL/GenBank/DDBJ whole genome shotgun (WGS) entry which is preliminary data.</text>
</comment>
<evidence type="ECO:0000313" key="3">
    <source>
        <dbReference type="Proteomes" id="UP000248326"/>
    </source>
</evidence>
<keyword evidence="3" id="KW-1185">Reference proteome</keyword>
<dbReference type="EMBL" id="QJSX01000001">
    <property type="protein sequence ID" value="PYE56612.1"/>
    <property type="molecule type" value="Genomic_DNA"/>
</dbReference>
<proteinExistence type="predicted"/>
<dbReference type="Gene3D" id="3.90.1200.10">
    <property type="match status" value="1"/>
</dbReference>
<evidence type="ECO:0000259" key="1">
    <source>
        <dbReference type="Pfam" id="PF01636"/>
    </source>
</evidence>
<dbReference type="PANTHER" id="PTHR40086:SF1">
    <property type="entry name" value="CELL CYCLE REGULATOR CCRZ"/>
    <property type="match status" value="1"/>
</dbReference>
<reference evidence="2 3" key="1">
    <citation type="submission" date="2018-06" db="EMBL/GenBank/DDBJ databases">
        <title>Genomic Encyclopedia of Type Strains, Phase IV (KMG-IV): sequencing the most valuable type-strain genomes for metagenomic binning, comparative biology and taxonomic classification.</title>
        <authorList>
            <person name="Goeker M."/>
        </authorList>
    </citation>
    <scope>NUCLEOTIDE SEQUENCE [LARGE SCALE GENOMIC DNA]</scope>
    <source>
        <strain evidence="2 3">DSM 18048</strain>
    </source>
</reference>
<keyword evidence="2" id="KW-0808">Transferase</keyword>
<dbReference type="AlphaFoldDB" id="A0A318SNX1"/>
<organism evidence="2 3">
    <name type="scientific">Deinococcus yavapaiensis KR-236</name>
    <dbReference type="NCBI Taxonomy" id="694435"/>
    <lineage>
        <taxon>Bacteria</taxon>
        <taxon>Thermotogati</taxon>
        <taxon>Deinococcota</taxon>
        <taxon>Deinococci</taxon>
        <taxon>Deinococcales</taxon>
        <taxon>Deinococcaceae</taxon>
        <taxon>Deinococcus</taxon>
    </lineage>
</organism>
<feature type="domain" description="Aminoglycoside phosphotransferase" evidence="1">
    <location>
        <begin position="21"/>
        <end position="197"/>
    </location>
</feature>
<protein>
    <submittedName>
        <fullName evidence="2">Phosphotransferase family enzyme</fullName>
    </submittedName>
</protein>
<sequence length="269" mass="30320">MMRRVTNRSGLPTLEARCGPLTRLGGGVHSRVYAAGEYVLKVYRNQLGWHELEAANMRRAGLGTWVVDALEADGSQVLILRRFQGRPVTAANVPLALPHLGTFLRGLHAERAGEVDLERLRERLQRFRGGLSGFGLDDLFEAVETPLRRGDLAVKAAYCHLDLWSDNILLNDAGDVLVIDWTRAQSDDPIRDLALLKTGTLDLRPPSESVEMVLSLLPDEPGALTRLRAYLAHTYLHDLYWFLMHEPYEFDKQRAEKVPRARHALEVLK</sequence>
<dbReference type="InterPro" id="IPR002575">
    <property type="entry name" value="Aminoglycoside_PTrfase"/>
</dbReference>
<gene>
    <name evidence="2" type="ORF">DES52_101417</name>
</gene>
<name>A0A318SNX1_9DEIO</name>
<dbReference type="InterPro" id="IPR011009">
    <property type="entry name" value="Kinase-like_dom_sf"/>
</dbReference>
<dbReference type="PANTHER" id="PTHR40086">
    <property type="entry name" value="PHOSPHOTRANSFERASE YTMP-RELATED"/>
    <property type="match status" value="1"/>
</dbReference>
<dbReference type="Proteomes" id="UP000248326">
    <property type="component" value="Unassembled WGS sequence"/>
</dbReference>
<dbReference type="GO" id="GO:0016740">
    <property type="term" value="F:transferase activity"/>
    <property type="evidence" value="ECO:0007669"/>
    <property type="project" value="UniProtKB-KW"/>
</dbReference>
<accession>A0A318SNX1</accession>
<evidence type="ECO:0000313" key="2">
    <source>
        <dbReference type="EMBL" id="PYE56612.1"/>
    </source>
</evidence>
<dbReference type="InterPro" id="IPR052077">
    <property type="entry name" value="CcrZ_PhaseVar_Mediator"/>
</dbReference>
<dbReference type="Pfam" id="PF01636">
    <property type="entry name" value="APH"/>
    <property type="match status" value="1"/>
</dbReference>
<dbReference type="SUPFAM" id="SSF56112">
    <property type="entry name" value="Protein kinase-like (PK-like)"/>
    <property type="match status" value="1"/>
</dbReference>